<accession>A0A016A597</accession>
<proteinExistence type="predicted"/>
<dbReference type="AlphaFoldDB" id="A0A016A597"/>
<dbReference type="Proteomes" id="UP000022272">
    <property type="component" value="Unassembled WGS sequence"/>
</dbReference>
<sequence>MEVVTIEKRTFSYVCERFTEFAKRIERLCSTHTQKVENWLDS</sequence>
<dbReference type="EMBL" id="JGDM01000117">
    <property type="protein sequence ID" value="EXZ42224.1"/>
    <property type="molecule type" value="Genomic_DNA"/>
</dbReference>
<name>A0A016A597_BACFG</name>
<gene>
    <name evidence="1" type="ORF">M076_4657</name>
</gene>
<organism evidence="1 2">
    <name type="scientific">Bacteroides fragilis str. 2-F-2 #4</name>
    <dbReference type="NCBI Taxonomy" id="1339280"/>
    <lineage>
        <taxon>Bacteria</taxon>
        <taxon>Pseudomonadati</taxon>
        <taxon>Bacteroidota</taxon>
        <taxon>Bacteroidia</taxon>
        <taxon>Bacteroidales</taxon>
        <taxon>Bacteroidaceae</taxon>
        <taxon>Bacteroides</taxon>
    </lineage>
</organism>
<reference evidence="1 2" key="1">
    <citation type="submission" date="2014-02" db="EMBL/GenBank/DDBJ databases">
        <authorList>
            <person name="Sears C."/>
            <person name="Carroll K."/>
            <person name="Sack B.R."/>
            <person name="Qadri F."/>
            <person name="Myers L.L."/>
            <person name="Chung G.-T."/>
            <person name="Escheverria P."/>
            <person name="Fraser C.M."/>
            <person name="Sadzewicz L."/>
            <person name="Shefchek K.A."/>
            <person name="Tallon L."/>
            <person name="Das S.P."/>
            <person name="Daugherty S."/>
            <person name="Mongodin E.F."/>
        </authorList>
    </citation>
    <scope>NUCLEOTIDE SEQUENCE [LARGE SCALE GENOMIC DNA]</scope>
    <source>
        <strain evidence="1 2">2-F-2 #4</strain>
    </source>
</reference>
<dbReference type="PATRIC" id="fig|1339280.3.peg.4447"/>
<comment type="caution">
    <text evidence="1">The sequence shown here is derived from an EMBL/GenBank/DDBJ whole genome shotgun (WGS) entry which is preliminary data.</text>
</comment>
<evidence type="ECO:0000313" key="1">
    <source>
        <dbReference type="EMBL" id="EXZ42224.1"/>
    </source>
</evidence>
<protein>
    <submittedName>
        <fullName evidence="1">Uncharacterized protein</fullName>
    </submittedName>
</protein>
<evidence type="ECO:0000313" key="2">
    <source>
        <dbReference type="Proteomes" id="UP000022272"/>
    </source>
</evidence>